<feature type="domain" description="Calponin-homology (CH)" evidence="1">
    <location>
        <begin position="19"/>
        <end position="131"/>
    </location>
</feature>
<dbReference type="Gene3D" id="1.10.418.10">
    <property type="entry name" value="Calponin-like domain"/>
    <property type="match status" value="1"/>
</dbReference>
<keyword evidence="3" id="KW-1185">Reference proteome</keyword>
<dbReference type="InterPro" id="IPR036872">
    <property type="entry name" value="CH_dom_sf"/>
</dbReference>
<name>A0ABV0NIM3_9TELE</name>
<evidence type="ECO:0000313" key="2">
    <source>
        <dbReference type="EMBL" id="MEQ2171135.1"/>
    </source>
</evidence>
<gene>
    <name evidence="2" type="ORF">GOODEAATRI_007647</name>
</gene>
<evidence type="ECO:0000259" key="1">
    <source>
        <dbReference type="PROSITE" id="PS50021"/>
    </source>
</evidence>
<dbReference type="InterPro" id="IPR001715">
    <property type="entry name" value="CH_dom"/>
</dbReference>
<dbReference type="PANTHER" id="PTHR23167">
    <property type="entry name" value="CALPONIN HOMOLOGY DOMAIN-CONTAINING PROTEIN DDB_G0272472-RELATED"/>
    <property type="match status" value="1"/>
</dbReference>
<dbReference type="PROSITE" id="PS50021">
    <property type="entry name" value="CH"/>
    <property type="match status" value="1"/>
</dbReference>
<dbReference type="Pfam" id="PF00307">
    <property type="entry name" value="CH"/>
    <property type="match status" value="1"/>
</dbReference>
<dbReference type="PANTHER" id="PTHR23167:SF39">
    <property type="entry name" value="[F-ACTIN]-MONOOXYGENASE MICAL2"/>
    <property type="match status" value="1"/>
</dbReference>
<organism evidence="2 3">
    <name type="scientific">Goodea atripinnis</name>
    <dbReference type="NCBI Taxonomy" id="208336"/>
    <lineage>
        <taxon>Eukaryota</taxon>
        <taxon>Metazoa</taxon>
        <taxon>Chordata</taxon>
        <taxon>Craniata</taxon>
        <taxon>Vertebrata</taxon>
        <taxon>Euteleostomi</taxon>
        <taxon>Actinopterygii</taxon>
        <taxon>Neopterygii</taxon>
        <taxon>Teleostei</taxon>
        <taxon>Neoteleostei</taxon>
        <taxon>Acanthomorphata</taxon>
        <taxon>Ovalentaria</taxon>
        <taxon>Atherinomorphae</taxon>
        <taxon>Cyprinodontiformes</taxon>
        <taxon>Goodeidae</taxon>
        <taxon>Goodea</taxon>
    </lineage>
</organism>
<dbReference type="SMART" id="SM00033">
    <property type="entry name" value="CH"/>
    <property type="match status" value="1"/>
</dbReference>
<accession>A0ABV0NIM3</accession>
<dbReference type="Proteomes" id="UP001476798">
    <property type="component" value="Unassembled WGS sequence"/>
</dbReference>
<comment type="caution">
    <text evidence="2">The sequence shown here is derived from an EMBL/GenBank/DDBJ whole genome shotgun (WGS) entry which is preliminary data.</text>
</comment>
<reference evidence="2 3" key="1">
    <citation type="submission" date="2021-06" db="EMBL/GenBank/DDBJ databases">
        <authorList>
            <person name="Palmer J.M."/>
        </authorList>
    </citation>
    <scope>NUCLEOTIDE SEQUENCE [LARGE SCALE GENOMIC DNA]</scope>
    <source>
        <strain evidence="2 3">GA_2019</strain>
        <tissue evidence="2">Muscle</tissue>
    </source>
</reference>
<dbReference type="InterPro" id="IPR050540">
    <property type="entry name" value="F-actin_Monoox_Mical"/>
</dbReference>
<dbReference type="SUPFAM" id="SSF47576">
    <property type="entry name" value="Calponin-homology domain, CH-domain"/>
    <property type="match status" value="1"/>
</dbReference>
<dbReference type="EMBL" id="JAHRIO010040372">
    <property type="protein sequence ID" value="MEQ2171135.1"/>
    <property type="molecule type" value="Genomic_DNA"/>
</dbReference>
<proteinExistence type="predicted"/>
<evidence type="ECO:0000313" key="3">
    <source>
        <dbReference type="Proteomes" id="UP001476798"/>
    </source>
</evidence>
<protein>
    <recommendedName>
        <fullName evidence="1">Calponin-homology (CH) domain-containing protein</fullName>
    </recommendedName>
</protein>
<sequence>MIPVSEKLSFFYVSFTESEMRPSRLLTWCQKQTEGYRNVSVTDLTSSWRSGIALCALIHRFKPQLILSFVPFIIRDFDSLNEEDHTANLQQAFDISEREFGIRPFTSALDLSAGEELDKTRMISYLSKFYELFRGTPLPASVQHERDPKENKVRSMASQLQAKFESKNSYMDHKTQLRHVDQTLTEMKPQPQCESPEPPASPPSCRPAICFMTRVLLRLREVDEHISEEQIAAAGESSQSSSSAELQRMPEAGSCMSFIKKRLNWSLSVTRAVFNAPWYLSYCARSAAQTLTGHLRDNAHDYTLLYELLSMSLPLLFVLQEVLLQMYTENVPDGPSTLQPVLLWLQEQIGHRLI</sequence>